<evidence type="ECO:0000313" key="1">
    <source>
        <dbReference type="EMBL" id="VTJ88600.1"/>
    </source>
</evidence>
<gene>
    <name evidence="1" type="ORF">MONAX_5E026596</name>
</gene>
<dbReference type="Proteomes" id="UP000335636">
    <property type="component" value="Unassembled WGS sequence"/>
</dbReference>
<name>A0A5E4D4M1_MARMO</name>
<organism evidence="1 2">
    <name type="scientific">Marmota monax</name>
    <name type="common">Woodchuck</name>
    <dbReference type="NCBI Taxonomy" id="9995"/>
    <lineage>
        <taxon>Eukaryota</taxon>
        <taxon>Metazoa</taxon>
        <taxon>Chordata</taxon>
        <taxon>Craniata</taxon>
        <taxon>Vertebrata</taxon>
        <taxon>Euteleostomi</taxon>
        <taxon>Mammalia</taxon>
        <taxon>Eutheria</taxon>
        <taxon>Euarchontoglires</taxon>
        <taxon>Glires</taxon>
        <taxon>Rodentia</taxon>
        <taxon>Sciuromorpha</taxon>
        <taxon>Sciuridae</taxon>
        <taxon>Xerinae</taxon>
        <taxon>Marmotini</taxon>
        <taxon>Marmota</taxon>
    </lineage>
</organism>
<dbReference type="EMBL" id="CABDUW010003029">
    <property type="protein sequence ID" value="VTJ88600.1"/>
    <property type="molecule type" value="Genomic_DNA"/>
</dbReference>
<reference evidence="1" key="1">
    <citation type="submission" date="2019-04" db="EMBL/GenBank/DDBJ databases">
        <authorList>
            <person name="Alioto T."/>
            <person name="Alioto T."/>
        </authorList>
    </citation>
    <scope>NUCLEOTIDE SEQUENCE [LARGE SCALE GENOMIC DNA]</scope>
</reference>
<comment type="caution">
    <text evidence="1">The sequence shown here is derived from an EMBL/GenBank/DDBJ whole genome shotgun (WGS) entry which is preliminary data.</text>
</comment>
<proteinExistence type="predicted"/>
<sequence>MIFQADGFPLSIIATKRPRRRAWGLPDPLPRYRIFDKSLKSWRIPSAAELSGRFSGRSARGNGECSFLA</sequence>
<dbReference type="AlphaFoldDB" id="A0A5E4D4M1"/>
<protein>
    <submittedName>
        <fullName evidence="1">Uncharacterized protein</fullName>
    </submittedName>
</protein>
<keyword evidence="2" id="KW-1185">Reference proteome</keyword>
<accession>A0A5E4D4M1</accession>
<evidence type="ECO:0000313" key="2">
    <source>
        <dbReference type="Proteomes" id="UP000335636"/>
    </source>
</evidence>